<dbReference type="SMART" id="SM00028">
    <property type="entry name" value="TPR"/>
    <property type="match status" value="9"/>
</dbReference>
<feature type="repeat" description="TPR" evidence="3">
    <location>
        <begin position="357"/>
        <end position="390"/>
    </location>
</feature>
<keyword evidence="1" id="KW-0677">Repeat</keyword>
<proteinExistence type="predicted"/>
<name>A0AAQ3NLB4_VIGMU</name>
<keyword evidence="2 3" id="KW-0802">TPR repeat</keyword>
<dbReference type="PANTHER" id="PTHR44749">
    <property type="entry name" value="SUPPRESSOR OF RPS4-RLD 1"/>
    <property type="match status" value="1"/>
</dbReference>
<dbReference type="AlphaFoldDB" id="A0AAQ3NLB4"/>
<protein>
    <recommendedName>
        <fullName evidence="8">Suppressor of RPS4-RLD 1</fullName>
    </recommendedName>
</protein>
<keyword evidence="7" id="KW-1185">Reference proteome</keyword>
<dbReference type="InterPro" id="IPR011990">
    <property type="entry name" value="TPR-like_helical_dom_sf"/>
</dbReference>
<feature type="region of interest" description="Disordered" evidence="4">
    <location>
        <begin position="714"/>
        <end position="764"/>
    </location>
</feature>
<dbReference type="EMBL" id="CP144696">
    <property type="protein sequence ID" value="WVZ11945.1"/>
    <property type="molecule type" value="Genomic_DNA"/>
</dbReference>
<evidence type="ECO:0008006" key="8">
    <source>
        <dbReference type="Google" id="ProtNLM"/>
    </source>
</evidence>
<dbReference type="InterPro" id="IPR013105">
    <property type="entry name" value="TPR_2"/>
</dbReference>
<feature type="region of interest" description="Disordered" evidence="4">
    <location>
        <begin position="194"/>
        <end position="249"/>
    </location>
</feature>
<organism evidence="6 7">
    <name type="scientific">Vigna mungo</name>
    <name type="common">Black gram</name>
    <name type="synonym">Phaseolus mungo</name>
    <dbReference type="NCBI Taxonomy" id="3915"/>
    <lineage>
        <taxon>Eukaryota</taxon>
        <taxon>Viridiplantae</taxon>
        <taxon>Streptophyta</taxon>
        <taxon>Embryophyta</taxon>
        <taxon>Tracheophyta</taxon>
        <taxon>Spermatophyta</taxon>
        <taxon>Magnoliopsida</taxon>
        <taxon>eudicotyledons</taxon>
        <taxon>Gunneridae</taxon>
        <taxon>Pentapetalae</taxon>
        <taxon>rosids</taxon>
        <taxon>fabids</taxon>
        <taxon>Fabales</taxon>
        <taxon>Fabaceae</taxon>
        <taxon>Papilionoideae</taxon>
        <taxon>50 kb inversion clade</taxon>
        <taxon>NPAAA clade</taxon>
        <taxon>indigoferoid/millettioid clade</taxon>
        <taxon>Phaseoleae</taxon>
        <taxon>Vigna</taxon>
    </lineage>
</organism>
<keyword evidence="5" id="KW-0472">Membrane</keyword>
<feature type="repeat" description="TPR" evidence="3">
    <location>
        <begin position="323"/>
        <end position="356"/>
    </location>
</feature>
<feature type="compositionally biased region" description="Polar residues" evidence="4">
    <location>
        <begin position="125"/>
        <end position="149"/>
    </location>
</feature>
<dbReference type="InterPro" id="IPR044650">
    <property type="entry name" value="SRFR1-like"/>
</dbReference>
<feature type="compositionally biased region" description="Polar residues" evidence="4">
    <location>
        <begin position="214"/>
        <end position="227"/>
    </location>
</feature>
<evidence type="ECO:0000256" key="2">
    <source>
        <dbReference type="ARBA" id="ARBA00022803"/>
    </source>
</evidence>
<accession>A0AAQ3NLB4</accession>
<dbReference type="Proteomes" id="UP001374535">
    <property type="component" value="Chromosome 5"/>
</dbReference>
<evidence type="ECO:0000256" key="4">
    <source>
        <dbReference type="SAM" id="MobiDB-lite"/>
    </source>
</evidence>
<dbReference type="SUPFAM" id="SSF48452">
    <property type="entry name" value="TPR-like"/>
    <property type="match status" value="1"/>
</dbReference>
<dbReference type="InterPro" id="IPR019734">
    <property type="entry name" value="TPR_rpt"/>
</dbReference>
<feature type="region of interest" description="Disordered" evidence="4">
    <location>
        <begin position="125"/>
        <end position="151"/>
    </location>
</feature>
<feature type="transmembrane region" description="Helical" evidence="5">
    <location>
        <begin position="953"/>
        <end position="981"/>
    </location>
</feature>
<gene>
    <name evidence="6" type="ORF">V8G54_016475</name>
</gene>
<sequence>MTSGTSQRAQLARLCSSKDWSRAIRILDSIVSQSGAIQDICNRAFCYSQLELHKHVIKDCDRALQLDPARLQAYILKGRAVSALGRTADALLVWEQGYEHAQHQSADLKLLLELEELLTTTKQGNNALCETNGSPTPQSESDAMSNGNLTEFGENQDRLSAQAELCDNTSDKSAILPKSADDFDLRNEFCSKDRESNKSDSQVNGSPDVIDKLSYNSESCNDSSDTSESCDKDKVFTSRGESSSDSSEIAEILRKPSSKFIFPHEKNGDARKHKKFCVARISRTKSISVDFGLSRGIAEVNEGKYAHAIAIFDQILKEEPAYPEALIGRGTAYAFKRELDAAIDDFSKAIQFNPSAGEAWKRRGQARAALGEFVEAIEDLTKALEFETNSADILHERGIFFDSLFHFGLALSSIGEYKKAEDAHLKSLQIDRKFLEAWAHLTQFYQDISMPTKAQECLSQMLQIDGRFSRAHHLRGLLFHAMGQHRKAINDLSMGLSVDGANVECLYLRASCYHALGQYKEAVKDYDAALDLELDSMDKFVLQCLAFYQKEIALYTASKFNGEFCWFDIDGDIDPLFKEYWCKRLHPKNVCEKVYRQPPLRESLRKGKLRKQELVLTKQKGALIQAADFIGKKIQYDCPGFLPNRRQLTAFLQCILFCREFHELILGLIVAICSLLGCLQNAATPHRMAGFAAIEIAQKVSKAWRALQTEWKYSNKNNSNSKNGRRARRRERINMPSQNRGGAGCSTSSTSETSPSHGIVDDRSSSCSISWQDIYSIAVRWRQISEPCDPVVWVNKLSEEFNSGFGSHTPMILGQAKVVRYFPNCERTLNIAKTVIKEKSHVYSKSDHIIRLSKDGKLDEVTHANSISDLYNAIGEDFWLSTWCNSAAFEGKQLEGTRITLVKTGEHGFDFAIRTPCTPTRWEDYDAEMAMAWEVRYSYNYTKLLCLGWGHPWLRFGLGVLSSTLVGASGWDIFSLGLYIIGLSYLLQALCNAYCGENYGSIDFDALANVRDAILRMTYYWYNFMPLSRGSAVVGFAVMLGLFLAANMEFTGSIPQGLQVDWEAILSLDPNSFVDSVKSWLYPSLKVTTSWKDYHDVASTFTTTGSVVAALSSSDD</sequence>
<evidence type="ECO:0000313" key="6">
    <source>
        <dbReference type="EMBL" id="WVZ11945.1"/>
    </source>
</evidence>
<evidence type="ECO:0000256" key="5">
    <source>
        <dbReference type="SAM" id="Phobius"/>
    </source>
</evidence>
<dbReference type="GO" id="GO:0045892">
    <property type="term" value="P:negative regulation of DNA-templated transcription"/>
    <property type="evidence" value="ECO:0007669"/>
    <property type="project" value="InterPro"/>
</dbReference>
<dbReference type="Pfam" id="PF07719">
    <property type="entry name" value="TPR_2"/>
    <property type="match status" value="1"/>
</dbReference>
<dbReference type="Pfam" id="PF13432">
    <property type="entry name" value="TPR_16"/>
    <property type="match status" value="1"/>
</dbReference>
<feature type="transmembrane region" description="Helical" evidence="5">
    <location>
        <begin position="1027"/>
        <end position="1046"/>
    </location>
</feature>
<dbReference type="PANTHER" id="PTHR44749:SF1">
    <property type="entry name" value="TETRATRICOPEPTIDE-LIKE HELICAL DOMAIN-CONTAINING PROTEIN"/>
    <property type="match status" value="1"/>
</dbReference>
<feature type="compositionally biased region" description="Low complexity" evidence="4">
    <location>
        <begin position="746"/>
        <end position="756"/>
    </location>
</feature>
<dbReference type="Gene3D" id="1.25.40.10">
    <property type="entry name" value="Tetratricopeptide repeat domain"/>
    <property type="match status" value="3"/>
</dbReference>
<feature type="repeat" description="TPR" evidence="3">
    <location>
        <begin position="503"/>
        <end position="536"/>
    </location>
</feature>
<keyword evidence="5" id="KW-1133">Transmembrane helix</keyword>
<dbReference type="PROSITE" id="PS50005">
    <property type="entry name" value="TPR"/>
    <property type="match status" value="3"/>
</dbReference>
<evidence type="ECO:0000313" key="7">
    <source>
        <dbReference type="Proteomes" id="UP001374535"/>
    </source>
</evidence>
<keyword evidence="5" id="KW-0812">Transmembrane</keyword>
<reference evidence="6 7" key="1">
    <citation type="journal article" date="2023" name="Life. Sci Alliance">
        <title>Evolutionary insights into 3D genome organization and epigenetic landscape of Vigna mungo.</title>
        <authorList>
            <person name="Junaid A."/>
            <person name="Singh B."/>
            <person name="Bhatia S."/>
        </authorList>
    </citation>
    <scope>NUCLEOTIDE SEQUENCE [LARGE SCALE GENOMIC DNA]</scope>
    <source>
        <strain evidence="6">Urdbean</strain>
    </source>
</reference>
<evidence type="ECO:0000256" key="1">
    <source>
        <dbReference type="ARBA" id="ARBA00022737"/>
    </source>
</evidence>
<evidence type="ECO:0000256" key="3">
    <source>
        <dbReference type="PROSITE-ProRule" id="PRU00339"/>
    </source>
</evidence>